<accession>I1YJL8</accession>
<dbReference type="KEGG" id="mec:Q7C_1971"/>
<keyword evidence="1" id="KW-0238">DNA-binding</keyword>
<keyword evidence="2" id="KW-1185">Reference proteome</keyword>
<dbReference type="Pfam" id="PF18918">
    <property type="entry name" value="DUF5669"/>
    <property type="match status" value="1"/>
</dbReference>
<dbReference type="PATRIC" id="fig|754477.3.peg.1940"/>
<dbReference type="AlphaFoldDB" id="I1YJL8"/>
<dbReference type="NCBIfam" id="TIGR02647">
    <property type="entry name" value="DNA"/>
    <property type="match status" value="1"/>
</dbReference>
<dbReference type="Proteomes" id="UP000009145">
    <property type="component" value="Chromosome"/>
</dbReference>
<dbReference type="STRING" id="754477.Q7C_1971"/>
<evidence type="ECO:0000313" key="1">
    <source>
        <dbReference type="EMBL" id="AFJ03111.1"/>
    </source>
</evidence>
<dbReference type="EMBL" id="CP003380">
    <property type="protein sequence ID" value="AFJ03111.1"/>
    <property type="molecule type" value="Genomic_DNA"/>
</dbReference>
<dbReference type="GO" id="GO:0003677">
    <property type="term" value="F:DNA binding"/>
    <property type="evidence" value="ECO:0007669"/>
    <property type="project" value="UniProtKB-KW"/>
</dbReference>
<dbReference type="OrthoDB" id="5600572at2"/>
<proteinExistence type="predicted"/>
<name>I1YJL8_METFJ</name>
<dbReference type="eggNOG" id="ENOG50330CB">
    <property type="taxonomic scope" value="Bacteria"/>
</dbReference>
<dbReference type="RefSeq" id="WP_014704530.1">
    <property type="nucleotide sequence ID" value="NC_017856.1"/>
</dbReference>
<dbReference type="HOGENOM" id="CLU_176279_0_0_6"/>
<gene>
    <name evidence="1" type="ordered locus">Q7C_1971</name>
</gene>
<protein>
    <submittedName>
        <fullName evidence="1">DNA-binding protein inhibitor Id-2-like protein</fullName>
    </submittedName>
</protein>
<dbReference type="InterPro" id="IPR013468">
    <property type="entry name" value="CHP02647"/>
</dbReference>
<reference evidence="1 2" key="1">
    <citation type="journal article" date="2012" name="J. Bacteriol.">
        <title>Complete genome sequences of Methylophaga sp. strain JAM1 and Methylophaga sp. strain JAM7.</title>
        <authorList>
            <person name="Villeneuve C."/>
            <person name="Martineau C."/>
            <person name="Mauffrey F."/>
            <person name="Villemur R."/>
        </authorList>
    </citation>
    <scope>NUCLEOTIDE SEQUENCE [LARGE SCALE GENOMIC DNA]</scope>
    <source>
        <strain evidence="1 2">JAM7</strain>
    </source>
</reference>
<sequence length="77" mass="8303">MSHPDIDQLEVLLLFGNDSLRQGIKIHHDARPGLITAARKLHQAGLITAEDGGYLTDLGFEAAEHLSHIQGIIAAPN</sequence>
<evidence type="ECO:0000313" key="2">
    <source>
        <dbReference type="Proteomes" id="UP000009145"/>
    </source>
</evidence>
<organism evidence="1 2">
    <name type="scientific">Methylophaga frappieri (strain ATCC BAA-2434 / DSM 25690 / JAM7)</name>
    <dbReference type="NCBI Taxonomy" id="754477"/>
    <lineage>
        <taxon>Bacteria</taxon>
        <taxon>Pseudomonadati</taxon>
        <taxon>Pseudomonadota</taxon>
        <taxon>Gammaproteobacteria</taxon>
        <taxon>Thiotrichales</taxon>
        <taxon>Piscirickettsiaceae</taxon>
        <taxon>Methylophaga</taxon>
    </lineage>
</organism>